<evidence type="ECO:0000313" key="5">
    <source>
        <dbReference type="Proteomes" id="UP000266723"/>
    </source>
</evidence>
<dbReference type="Pfam" id="PF03134">
    <property type="entry name" value="TB2_DP1_HVA22"/>
    <property type="match status" value="1"/>
</dbReference>
<dbReference type="Proteomes" id="UP000266723">
    <property type="component" value="Unassembled WGS sequence"/>
</dbReference>
<accession>A0ABQ7DM11</accession>
<comment type="similarity">
    <text evidence="1">Belongs to the DP1 family.</text>
</comment>
<dbReference type="PANTHER" id="PTHR12300">
    <property type="entry name" value="HVA22-LIKE PROTEINS"/>
    <property type="match status" value="1"/>
</dbReference>
<dbReference type="PANTHER" id="PTHR12300:SF162">
    <property type="entry name" value="HVA22-LIKE PROTEIN J"/>
    <property type="match status" value="1"/>
</dbReference>
<reference evidence="4 5" key="1">
    <citation type="journal article" date="2020" name="BMC Genomics">
        <title>Intraspecific diversification of the crop wild relative Brassica cretica Lam. using demographic model selection.</title>
        <authorList>
            <person name="Kioukis A."/>
            <person name="Michalopoulou V.A."/>
            <person name="Briers L."/>
            <person name="Pirintsos S."/>
            <person name="Studholme D.J."/>
            <person name="Pavlidis P."/>
            <person name="Sarris P.F."/>
        </authorList>
    </citation>
    <scope>NUCLEOTIDE SEQUENCE [LARGE SCALE GENOMIC DNA]</scope>
    <source>
        <strain evidence="5">cv. PFS-1207/04</strain>
    </source>
</reference>
<dbReference type="EMBL" id="QGKV02000649">
    <property type="protein sequence ID" value="KAF3578395.1"/>
    <property type="molecule type" value="Genomic_DNA"/>
</dbReference>
<organism evidence="4 5">
    <name type="scientific">Brassica cretica</name>
    <name type="common">Mustard</name>
    <dbReference type="NCBI Taxonomy" id="69181"/>
    <lineage>
        <taxon>Eukaryota</taxon>
        <taxon>Viridiplantae</taxon>
        <taxon>Streptophyta</taxon>
        <taxon>Embryophyta</taxon>
        <taxon>Tracheophyta</taxon>
        <taxon>Spermatophyta</taxon>
        <taxon>Magnoliopsida</taxon>
        <taxon>eudicotyledons</taxon>
        <taxon>Gunneridae</taxon>
        <taxon>Pentapetalae</taxon>
        <taxon>rosids</taxon>
        <taxon>malvids</taxon>
        <taxon>Brassicales</taxon>
        <taxon>Brassicaceae</taxon>
        <taxon>Brassiceae</taxon>
        <taxon>Brassica</taxon>
    </lineage>
</organism>
<feature type="region of interest" description="Disordered" evidence="2">
    <location>
        <begin position="205"/>
        <end position="310"/>
    </location>
</feature>
<evidence type="ECO:0000256" key="3">
    <source>
        <dbReference type="SAM" id="SignalP"/>
    </source>
</evidence>
<keyword evidence="5" id="KW-1185">Reference proteome</keyword>
<feature type="signal peptide" evidence="3">
    <location>
        <begin position="1"/>
        <end position="19"/>
    </location>
</feature>
<name>A0ABQ7DM11_BRACR</name>
<feature type="chain" id="PRO_5046614684" description="HVA22-like protein" evidence="3">
    <location>
        <begin position="20"/>
        <end position="310"/>
    </location>
</feature>
<dbReference type="InterPro" id="IPR004345">
    <property type="entry name" value="TB2_DP1_HVA22"/>
</dbReference>
<feature type="compositionally biased region" description="Pro residues" evidence="2">
    <location>
        <begin position="258"/>
        <end position="267"/>
    </location>
</feature>
<comment type="subcellular location">
    <subcellularLocation>
        <location evidence="1">Membrane</location>
        <topology evidence="1">Multi-pass membrane protein</topology>
    </subcellularLocation>
</comment>
<sequence>MLGDFIIRLLVLILGYTYPAFECYKTVEKNKVDIEELRFWCQYCYHNRYGPEFDTPCGHGTLYALPKFKVNAALVSGPRVMGISVGWFRAREIRWILLALISSFERVGDIFISWLPLYGEMKVVFFVYLWWPKTKGTRLVYETLLKPVIAQHETEIDRKIMELRARAWDFFIFYFHNFAQAGQSTFIQAFQYVLAQSVRFSAAAAANQPPMEPNVNVKTRSPVETESDTNTPPGPRPLNKSLSALRSLEKQTSRGRKWPPPTPPPTPGRDSAGTFNGEDGVNIPDTLPGSPITDARAKLRRSNSRSQAAA</sequence>
<evidence type="ECO:0000313" key="4">
    <source>
        <dbReference type="EMBL" id="KAF3578395.1"/>
    </source>
</evidence>
<protein>
    <recommendedName>
        <fullName evidence="1">HVA22-like protein</fullName>
    </recommendedName>
</protein>
<gene>
    <name evidence="4" type="ORF">DY000_02035394</name>
</gene>
<evidence type="ECO:0000256" key="2">
    <source>
        <dbReference type="SAM" id="MobiDB-lite"/>
    </source>
</evidence>
<evidence type="ECO:0000256" key="1">
    <source>
        <dbReference type="RuleBase" id="RU362006"/>
    </source>
</evidence>
<feature type="compositionally biased region" description="Polar residues" evidence="2">
    <location>
        <begin position="216"/>
        <end position="231"/>
    </location>
</feature>
<proteinExistence type="inferred from homology"/>
<keyword evidence="3" id="KW-0732">Signal</keyword>
<comment type="caution">
    <text evidence="4">The sequence shown here is derived from an EMBL/GenBank/DDBJ whole genome shotgun (WGS) entry which is preliminary data.</text>
</comment>